<dbReference type="FunFam" id="3.40.50.300:FF:002297">
    <property type="entry name" value="ATP-dependent helicase ULS1"/>
    <property type="match status" value="1"/>
</dbReference>
<evidence type="ECO:0000256" key="8">
    <source>
        <dbReference type="ARBA" id="ARBA00022840"/>
    </source>
</evidence>
<evidence type="ECO:0000313" key="16">
    <source>
        <dbReference type="Proteomes" id="UP000501346"/>
    </source>
</evidence>
<organism evidence="15 16">
    <name type="scientific">Saccharomyces pastorianus</name>
    <name type="common">Lager yeast</name>
    <name type="synonym">Saccharomyces cerevisiae x Saccharomyces eubayanus</name>
    <dbReference type="NCBI Taxonomy" id="27292"/>
    <lineage>
        <taxon>Eukaryota</taxon>
        <taxon>Fungi</taxon>
        <taxon>Dikarya</taxon>
        <taxon>Ascomycota</taxon>
        <taxon>Saccharomycotina</taxon>
        <taxon>Saccharomycetes</taxon>
        <taxon>Saccharomycetales</taxon>
        <taxon>Saccharomycetaceae</taxon>
        <taxon>Saccharomyces</taxon>
    </lineage>
</organism>
<accession>A0A6C1E9E0</accession>
<dbReference type="InterPro" id="IPR027417">
    <property type="entry name" value="P-loop_NTPase"/>
</dbReference>
<keyword evidence="8" id="KW-0067">ATP-binding</keyword>
<evidence type="ECO:0000256" key="1">
    <source>
        <dbReference type="ARBA" id="ARBA00007025"/>
    </source>
</evidence>
<dbReference type="PANTHER" id="PTHR45626">
    <property type="entry name" value="TRANSCRIPTION TERMINATION FACTOR 2-RELATED"/>
    <property type="match status" value="1"/>
</dbReference>
<dbReference type="Gene3D" id="3.40.50.300">
    <property type="entry name" value="P-loop containing nucleotide triphosphate hydrolases"/>
    <property type="match status" value="1"/>
</dbReference>
<dbReference type="Gene3D" id="3.40.50.10810">
    <property type="entry name" value="Tandem AAA-ATPase domain"/>
    <property type="match status" value="1"/>
</dbReference>
<evidence type="ECO:0000256" key="4">
    <source>
        <dbReference type="ARBA" id="ARBA00022771"/>
    </source>
</evidence>
<reference evidence="15 16" key="1">
    <citation type="journal article" date="2019" name="BMC Genomics">
        <title>Chromosome level assembly and comparative genome analysis confirm lager-brewing yeasts originated from a single hybridization.</title>
        <authorList>
            <person name="Salazar A.N."/>
            <person name="Gorter de Vries A.R."/>
            <person name="van den Broek M."/>
            <person name="Brouwers N."/>
            <person name="de la Torre Cortes P."/>
            <person name="Kuijpers N.G.A."/>
            <person name="Daran J.G."/>
            <person name="Abeel T."/>
        </authorList>
    </citation>
    <scope>NUCLEOTIDE SEQUENCE [LARGE SCALE GENOMIC DNA]</scope>
    <source>
        <strain evidence="15 16">CBS 1483</strain>
    </source>
</reference>
<sequence length="1620" mass="185740">MAAVPTIDLTLADSDNEDIFYSFSSSTSMDNTDVKKENIKTKKTGVEPSPFVGSMKQPLSHPYKVSLSKSKKYNILSKNETITNKDFIIEGNTKSFNMANRHNVVKGGIVVSPDDSEEKKDSNLNKQITELFSENEYANSAKDQEQNETEREMIQDKMEKEAVANIPSSYFSKDYNASEDDFEPNYSQNSTFKFQNDPNPNMDTHRLIEGDRNIRTEDNCLKEDEDPTKEMAAVNHHAIPFEAGASPKPEVESDFKDITTKISNSEPTLPSPSYVMPDEDIFKNGTAGVDENATVRLPGLRSDVPSLEQEESELFKHFSEQPFNIKEVDFTNKRKYSSDLEDKNTVKRPILPLRHLDDGTHEGSAAEQENNSIIILSDEEEPDVPMDDVQHDVKLPEFTTADKFGTVMPEVISLLDLPNINLDSPFIKGVSDSDSAITPEKQTPRSNSFIPQRDVKSEQGPESFHKEYNSLETLKKEHQVLLKELNSKESELRNALNSSKTNSEILRRKLTRREKEVSEAERHWKLLLTLMNRSGRTISSTQQILVDEAQNQLNISKEKRQLTKAKLDSINMKMYNYNEQWKSFVHLKNLKLQKSLTALEQSIRENEASETVNKRSEHLAEKEKLDQMLKEGTLSFSKYKQLTSEIQKKLNDLNIENQRKKDNSHDTSILQQPLAKRDLFIKSIDTAKDLLAKNTSRTEMTKRILYKHLDNLITYKNFFEGGKSLIDVNRRNIARESAQVLFTNGVKMPIVFETLQDYGIKFSNPSLVNPDRRAQYFKSIEVARDLIMKSNRSEDAKRKITRFLNILEEFRKDIDTGFPPTPLKREGVGKAIVGLRQQGLKMEKLYENLRKYKVPLTNEELLQQSYLFPANAGQPLPSNWNTMENAENDNPANSNISTQDEFHISNMHAAEDQEQIRALLENVKQSESIIDGEALTPEDMTVNLLKHQRLGLHWLLQVESSAKKGGLLADDMGLGKTIQAIALMLENRSEDHKCRTNLIVAPVSVLRVWKGEIETKVKKRAKFNTFIFGGAGNGKVKHWKDLARYDAVLVSYQTLANEFKKHWPEKLGGEQKQLPPVPQIQALNALKTRNEYYSPFYCNDSMFYRVLLDEGQNIKNKNTRASKACCTINSMYRWILSGTPIQNSMDELYSLIRFLRIPPYHKEQRFKLDIGRFFQKNKQYEYDNEDRKNALKKVRVLLNAIMLRRSKADKIDGEPLLELPPKIVEIDESQLKGGELEFYTALESKNQVLAKRLLNNSARGSYSGVLTLLLRLRQACCHSELVVMGEKKAEGTKVANGKSFENDWLRLYFKIGHMSEDAQAQVITSMDSMTCFWCMEQLEPEAMSILTGCGHLICDACIEPFIEESSMLPQAKKAKGGALVLPCKDCQRLTNEKEIVSHKLYDQVINQGFTREDLHAEYLSEMERQKLQQKNVYVPDFEKLEPSTKIEQCMEVIQRVFDESPTEKIIIFSQFTTFFEILEHFLRNRLHIPYLKYIGSMNAQRRSDVINEFYRDSEKRVLLISMKAGNSGLTLTCANHVVIVDPFWNPYVEEQAQDRCYRISQTKKVQVHKLFIKNSVEDRIAELQKRKKEMVDSAMDPGKIKEVNSLGRRELGFLFGLNGL</sequence>
<dbReference type="SUPFAM" id="SSF57850">
    <property type="entry name" value="RING/U-box"/>
    <property type="match status" value="1"/>
</dbReference>
<proteinExistence type="inferred from homology"/>
<keyword evidence="10" id="KW-0175">Coiled coil</keyword>
<dbReference type="CDD" id="cd23136">
    <property type="entry name" value="RING-HC_ULS1-like"/>
    <property type="match status" value="1"/>
</dbReference>
<dbReference type="PROSITE" id="PS50089">
    <property type="entry name" value="ZF_RING_2"/>
    <property type="match status" value="1"/>
</dbReference>
<evidence type="ECO:0000256" key="10">
    <source>
        <dbReference type="SAM" id="Coils"/>
    </source>
</evidence>
<evidence type="ECO:0000256" key="3">
    <source>
        <dbReference type="ARBA" id="ARBA00022741"/>
    </source>
</evidence>
<dbReference type="InterPro" id="IPR038718">
    <property type="entry name" value="SNF2-like_sf"/>
</dbReference>
<dbReference type="OrthoDB" id="423559at2759"/>
<dbReference type="SMART" id="SM00487">
    <property type="entry name" value="DEXDc"/>
    <property type="match status" value="1"/>
</dbReference>
<protein>
    <submittedName>
        <fullName evidence="15">ATP-dependent helicase uls1</fullName>
    </submittedName>
</protein>
<keyword evidence="5" id="KW-0378">Hydrolase</keyword>
<evidence type="ECO:0000313" key="15">
    <source>
        <dbReference type="EMBL" id="QID85551.1"/>
    </source>
</evidence>
<keyword evidence="16" id="KW-1185">Reference proteome</keyword>
<feature type="domain" description="RING-type" evidence="12">
    <location>
        <begin position="1331"/>
        <end position="1387"/>
    </location>
</feature>
<feature type="region of interest" description="Disordered" evidence="11">
    <location>
        <begin position="434"/>
        <end position="461"/>
    </location>
</feature>
<evidence type="ECO:0000256" key="11">
    <source>
        <dbReference type="SAM" id="MobiDB-lite"/>
    </source>
</evidence>
<dbReference type="InterPro" id="IPR014001">
    <property type="entry name" value="Helicase_ATP-bd"/>
</dbReference>
<dbReference type="CDD" id="cd18008">
    <property type="entry name" value="DEXDc_SHPRH-like"/>
    <property type="match status" value="1"/>
</dbReference>
<dbReference type="PROSITE" id="PS51194">
    <property type="entry name" value="HELICASE_CTER"/>
    <property type="match status" value="1"/>
</dbReference>
<dbReference type="InterPro" id="IPR050628">
    <property type="entry name" value="SNF2_RAD54_helicase_TF"/>
</dbReference>
<dbReference type="InterPro" id="IPR001841">
    <property type="entry name" value="Znf_RING"/>
</dbReference>
<dbReference type="InterPro" id="IPR013083">
    <property type="entry name" value="Znf_RING/FYVE/PHD"/>
</dbReference>
<keyword evidence="6 15" id="KW-0347">Helicase</keyword>
<dbReference type="GO" id="GO:0005634">
    <property type="term" value="C:nucleus"/>
    <property type="evidence" value="ECO:0007669"/>
    <property type="project" value="TreeGrafter"/>
</dbReference>
<gene>
    <name evidence="15" type="primary">ULS1_3</name>
    <name evidence="15" type="ORF">GRS66_008132</name>
</gene>
<evidence type="ECO:0000259" key="12">
    <source>
        <dbReference type="PROSITE" id="PS50089"/>
    </source>
</evidence>
<dbReference type="Pfam" id="PF00271">
    <property type="entry name" value="Helicase_C"/>
    <property type="match status" value="1"/>
</dbReference>
<evidence type="ECO:0000256" key="6">
    <source>
        <dbReference type="ARBA" id="ARBA00022806"/>
    </source>
</evidence>
<dbReference type="GO" id="GO:0008094">
    <property type="term" value="F:ATP-dependent activity, acting on DNA"/>
    <property type="evidence" value="ECO:0007669"/>
    <property type="project" value="TreeGrafter"/>
</dbReference>
<keyword evidence="7" id="KW-0862">Zinc</keyword>
<name>A0A6C1E9E0_SACPS</name>
<dbReference type="PROSITE" id="PS51192">
    <property type="entry name" value="HELICASE_ATP_BIND_1"/>
    <property type="match status" value="1"/>
</dbReference>
<feature type="domain" description="Helicase ATP-binding" evidence="13">
    <location>
        <begin position="957"/>
        <end position="1158"/>
    </location>
</feature>
<evidence type="ECO:0000256" key="2">
    <source>
        <dbReference type="ARBA" id="ARBA00022723"/>
    </source>
</evidence>
<dbReference type="Proteomes" id="UP000501346">
    <property type="component" value="Chromosome SeVIII-SeXV"/>
</dbReference>
<evidence type="ECO:0000259" key="13">
    <source>
        <dbReference type="PROSITE" id="PS51192"/>
    </source>
</evidence>
<dbReference type="GO" id="GO:0005524">
    <property type="term" value="F:ATP binding"/>
    <property type="evidence" value="ECO:0007669"/>
    <property type="project" value="UniProtKB-KW"/>
</dbReference>
<comment type="similarity">
    <text evidence="1">Belongs to the SNF2/RAD54 helicase family.</text>
</comment>
<dbReference type="CDD" id="cd18793">
    <property type="entry name" value="SF2_C_SNF"/>
    <property type="match status" value="1"/>
</dbReference>
<dbReference type="GO" id="GO:0016787">
    <property type="term" value="F:hydrolase activity"/>
    <property type="evidence" value="ECO:0007669"/>
    <property type="project" value="UniProtKB-KW"/>
</dbReference>
<dbReference type="GO" id="GO:0008270">
    <property type="term" value="F:zinc ion binding"/>
    <property type="evidence" value="ECO:0007669"/>
    <property type="project" value="UniProtKB-KW"/>
</dbReference>
<keyword evidence="4 9" id="KW-0863">Zinc-finger</keyword>
<evidence type="ECO:0000256" key="5">
    <source>
        <dbReference type="ARBA" id="ARBA00022801"/>
    </source>
</evidence>
<dbReference type="PROSITE" id="PS00518">
    <property type="entry name" value="ZF_RING_1"/>
    <property type="match status" value="1"/>
</dbReference>
<dbReference type="Pfam" id="PF00176">
    <property type="entry name" value="SNF2-rel_dom"/>
    <property type="match status" value="1"/>
</dbReference>
<feature type="coiled-coil region" evidence="10">
    <location>
        <begin position="468"/>
        <end position="566"/>
    </location>
</feature>
<evidence type="ECO:0000256" key="9">
    <source>
        <dbReference type="PROSITE-ProRule" id="PRU00175"/>
    </source>
</evidence>
<dbReference type="GO" id="GO:0004386">
    <property type="term" value="F:helicase activity"/>
    <property type="evidence" value="ECO:0007669"/>
    <property type="project" value="UniProtKB-KW"/>
</dbReference>
<dbReference type="SUPFAM" id="SSF52540">
    <property type="entry name" value="P-loop containing nucleoside triphosphate hydrolases"/>
    <property type="match status" value="2"/>
</dbReference>
<dbReference type="SMART" id="SM00490">
    <property type="entry name" value="HELICc"/>
    <property type="match status" value="1"/>
</dbReference>
<dbReference type="Gene3D" id="3.30.40.10">
    <property type="entry name" value="Zinc/RING finger domain, C3HC4 (zinc finger)"/>
    <property type="match status" value="1"/>
</dbReference>
<dbReference type="InterPro" id="IPR017907">
    <property type="entry name" value="Znf_RING_CS"/>
</dbReference>
<keyword evidence="3" id="KW-0547">Nucleotide-binding</keyword>
<feature type="compositionally biased region" description="Polar residues" evidence="11">
    <location>
        <begin position="434"/>
        <end position="450"/>
    </location>
</feature>
<evidence type="ECO:0000256" key="7">
    <source>
        <dbReference type="ARBA" id="ARBA00022833"/>
    </source>
</evidence>
<dbReference type="EMBL" id="CP049005">
    <property type="protein sequence ID" value="QID85551.1"/>
    <property type="molecule type" value="Genomic_DNA"/>
</dbReference>
<feature type="domain" description="Helicase C-terminal" evidence="14">
    <location>
        <begin position="1445"/>
        <end position="1607"/>
    </location>
</feature>
<dbReference type="PANTHER" id="PTHR45626:SF16">
    <property type="entry name" value="ATP-DEPENDENT HELICASE ULS1"/>
    <property type="match status" value="1"/>
</dbReference>
<dbReference type="FunFam" id="3.30.40.10:FF:000754">
    <property type="entry name" value="ATP-dependent helicase ULS1"/>
    <property type="match status" value="1"/>
</dbReference>
<dbReference type="InterPro" id="IPR001650">
    <property type="entry name" value="Helicase_C-like"/>
</dbReference>
<evidence type="ECO:0000259" key="14">
    <source>
        <dbReference type="PROSITE" id="PS51194"/>
    </source>
</evidence>
<dbReference type="GO" id="GO:0000724">
    <property type="term" value="P:double-strand break repair via homologous recombination"/>
    <property type="evidence" value="ECO:0007669"/>
    <property type="project" value="TreeGrafter"/>
</dbReference>
<dbReference type="InterPro" id="IPR049730">
    <property type="entry name" value="SNF2/RAD54-like_C"/>
</dbReference>
<keyword evidence="2" id="KW-0479">Metal-binding</keyword>
<dbReference type="GO" id="GO:0005737">
    <property type="term" value="C:cytoplasm"/>
    <property type="evidence" value="ECO:0007669"/>
    <property type="project" value="TreeGrafter"/>
</dbReference>
<dbReference type="InterPro" id="IPR000330">
    <property type="entry name" value="SNF2_N"/>
</dbReference>